<sequence>MSTTPAKNLETFPNPAPQRDFQIHMEIPEFTCLCPKTGQPDFATLWLDYIAEKTCIELKSLKLYIWSFRNVGCFHEAVTNRILDDLVSATRPRYMKLTARFYVRGGIFTTVVAEHRKKGWTPAPAVAMADLADRAGQSPTRG</sequence>
<dbReference type="GO" id="GO:0033739">
    <property type="term" value="F:preQ1 synthase activity"/>
    <property type="evidence" value="ECO:0007669"/>
    <property type="project" value="UniProtKB-UniRule"/>
</dbReference>
<dbReference type="EMBL" id="FLQX01000097">
    <property type="protein sequence ID" value="SBT05529.1"/>
    <property type="molecule type" value="Genomic_DNA"/>
</dbReference>
<dbReference type="PANTHER" id="PTHR34354:SF1">
    <property type="entry name" value="NADPH-DEPENDENT 7-CYANO-7-DEAZAGUANINE REDUCTASE"/>
    <property type="match status" value="1"/>
</dbReference>
<comment type="catalytic activity">
    <reaction evidence="5">
        <text>7-aminomethyl-7-carbaguanine + 2 NADP(+) = 7-cyano-7-carbaguanine + 2 NADPH + 3 H(+)</text>
        <dbReference type="Rhea" id="RHEA:13409"/>
        <dbReference type="ChEBI" id="CHEBI:15378"/>
        <dbReference type="ChEBI" id="CHEBI:45075"/>
        <dbReference type="ChEBI" id="CHEBI:57783"/>
        <dbReference type="ChEBI" id="CHEBI:58349"/>
        <dbReference type="ChEBI" id="CHEBI:58703"/>
        <dbReference type="EC" id="1.7.1.13"/>
    </reaction>
</comment>
<dbReference type="Pfam" id="PF14489">
    <property type="entry name" value="QueF"/>
    <property type="match status" value="1"/>
</dbReference>
<accession>A0A1A8XK21</accession>
<reference evidence="6 7" key="1">
    <citation type="submission" date="2016-06" db="EMBL/GenBank/DDBJ databases">
        <authorList>
            <person name="Kjaerup R.B."/>
            <person name="Dalgaard T.S."/>
            <person name="Juul-Madsen H.R."/>
        </authorList>
    </citation>
    <scope>NUCLEOTIDE SEQUENCE [LARGE SCALE GENOMIC DNA]</scope>
    <source>
        <strain evidence="6">3</strain>
    </source>
</reference>
<proteinExistence type="inferred from homology"/>
<dbReference type="Gene3D" id="3.30.1130.10">
    <property type="match status" value="1"/>
</dbReference>
<evidence type="ECO:0000313" key="7">
    <source>
        <dbReference type="Proteomes" id="UP000199169"/>
    </source>
</evidence>
<comment type="similarity">
    <text evidence="5">Belongs to the GTP cyclohydrolase I family. QueF type 1 subfamily.</text>
</comment>
<feature type="active site" description="Proton donor" evidence="5">
    <location>
        <position position="41"/>
    </location>
</feature>
<dbReference type="InterPro" id="IPR050084">
    <property type="entry name" value="NADPH_dep_7-cyano-7-deazaG_red"/>
</dbReference>
<comment type="function">
    <text evidence="5">Catalyzes the NADPH-dependent reduction of 7-cyano-7-deazaguanine (preQ0) to 7-aminomethyl-7-deazaguanine (preQ1).</text>
</comment>
<dbReference type="GO" id="GO:0005737">
    <property type="term" value="C:cytoplasm"/>
    <property type="evidence" value="ECO:0007669"/>
    <property type="project" value="UniProtKB-SubCell"/>
</dbReference>
<protein>
    <recommendedName>
        <fullName evidence="5">NADPH-dependent 7-cyano-7-deazaguanine reductase</fullName>
        <ecNumber evidence="5">1.7.1.13</ecNumber>
    </recommendedName>
    <alternativeName>
        <fullName evidence="5">7-cyano-7-carbaguanine reductase</fullName>
    </alternativeName>
    <alternativeName>
        <fullName evidence="5">NADPH-dependent nitrile oxidoreductase</fullName>
    </alternativeName>
    <alternativeName>
        <fullName evidence="5">PreQ(0) reductase</fullName>
    </alternativeName>
</protein>
<dbReference type="Proteomes" id="UP000199169">
    <property type="component" value="Unassembled WGS sequence"/>
</dbReference>
<comment type="pathway">
    <text evidence="5">tRNA modification; tRNA-queuosine biosynthesis.</text>
</comment>
<organism evidence="6 7">
    <name type="scientific">Candidatus Accumulibacter aalborgensis</name>
    <dbReference type="NCBI Taxonomy" id="1860102"/>
    <lineage>
        <taxon>Bacteria</taxon>
        <taxon>Pseudomonadati</taxon>
        <taxon>Pseudomonadota</taxon>
        <taxon>Betaproteobacteria</taxon>
        <taxon>Candidatus Accumulibacter</taxon>
    </lineage>
</organism>
<dbReference type="SUPFAM" id="SSF55620">
    <property type="entry name" value="Tetrahydrobiopterin biosynthesis enzymes-like"/>
    <property type="match status" value="1"/>
</dbReference>
<dbReference type="EC" id="1.7.1.13" evidence="5"/>
<keyword evidence="2 5" id="KW-0671">Queuosine biosynthesis</keyword>
<evidence type="ECO:0000256" key="2">
    <source>
        <dbReference type="ARBA" id="ARBA00022785"/>
    </source>
</evidence>
<evidence type="ECO:0000256" key="4">
    <source>
        <dbReference type="ARBA" id="ARBA00023002"/>
    </source>
</evidence>
<feature type="active site" description="Thioimide intermediate" evidence="5">
    <location>
        <position position="34"/>
    </location>
</feature>
<dbReference type="InterPro" id="IPR016856">
    <property type="entry name" value="QueF_type1"/>
</dbReference>
<keyword evidence="7" id="KW-1185">Reference proteome</keyword>
<evidence type="ECO:0000256" key="3">
    <source>
        <dbReference type="ARBA" id="ARBA00022857"/>
    </source>
</evidence>
<dbReference type="InterPro" id="IPR043133">
    <property type="entry name" value="GTP-CH-I_C/QueF"/>
</dbReference>
<comment type="subcellular location">
    <subcellularLocation>
        <location evidence="5">Cytoplasm</location>
    </subcellularLocation>
</comment>
<evidence type="ECO:0000313" key="6">
    <source>
        <dbReference type="EMBL" id="SBT05529.1"/>
    </source>
</evidence>
<dbReference type="NCBIfam" id="TIGR03139">
    <property type="entry name" value="QueF-II"/>
    <property type="match status" value="1"/>
</dbReference>
<name>A0A1A8XK21_9PROT</name>
<keyword evidence="1 5" id="KW-0963">Cytoplasm</keyword>
<dbReference type="RefSeq" id="WP_186406618.1">
    <property type="nucleotide sequence ID" value="NZ_FLQX01000097.1"/>
</dbReference>
<evidence type="ECO:0000256" key="1">
    <source>
        <dbReference type="ARBA" id="ARBA00022490"/>
    </source>
</evidence>
<feature type="binding site" evidence="5">
    <location>
        <begin position="56"/>
        <end position="58"/>
    </location>
    <ligand>
        <name>substrate</name>
    </ligand>
</feature>
<dbReference type="AlphaFoldDB" id="A0A1A8XK21"/>
<dbReference type="PANTHER" id="PTHR34354">
    <property type="entry name" value="NADPH-DEPENDENT 7-CYANO-7-DEAZAGUANINE REDUCTASE"/>
    <property type="match status" value="1"/>
</dbReference>
<dbReference type="UniPathway" id="UPA00392"/>
<dbReference type="STRING" id="1860102.ACCAA_220032"/>
<dbReference type="InterPro" id="IPR029500">
    <property type="entry name" value="QueF"/>
</dbReference>
<keyword evidence="4 5" id="KW-0560">Oxidoreductase</keyword>
<dbReference type="HAMAP" id="MF_00818">
    <property type="entry name" value="QueF_type1"/>
    <property type="match status" value="1"/>
</dbReference>
<dbReference type="GO" id="GO:0008616">
    <property type="term" value="P:tRNA queuosine(34) biosynthetic process"/>
    <property type="evidence" value="ECO:0007669"/>
    <property type="project" value="UniProtKB-UniRule"/>
</dbReference>
<evidence type="ECO:0000256" key="5">
    <source>
        <dbReference type="HAMAP-Rule" id="MF_00818"/>
    </source>
</evidence>
<dbReference type="PIRSF" id="PIRSF027377">
    <property type="entry name" value="Nitrile_oxidored_QueF"/>
    <property type="match status" value="1"/>
</dbReference>
<keyword evidence="3 5" id="KW-0521">NADP</keyword>
<gene>
    <name evidence="5 6" type="primary">queF</name>
    <name evidence="6" type="ORF">ACCAA_220032</name>
</gene>
<feature type="binding site" evidence="5">
    <location>
        <begin position="75"/>
        <end position="76"/>
    </location>
    <ligand>
        <name>substrate</name>
    </ligand>
</feature>